<dbReference type="EMBL" id="JANJYI010000005">
    <property type="protein sequence ID" value="KAK2651236.1"/>
    <property type="molecule type" value="Genomic_DNA"/>
</dbReference>
<gene>
    <name evidence="1" type="ORF">Ddye_018725</name>
</gene>
<accession>A0AAD9UB24</accession>
<name>A0AAD9UB24_9ROSI</name>
<reference evidence="1" key="1">
    <citation type="journal article" date="2023" name="Plant J.">
        <title>Genome sequences and population genomics provide insights into the demographic history, inbreeding, and mutation load of two 'living fossil' tree species of Dipteronia.</title>
        <authorList>
            <person name="Feng Y."/>
            <person name="Comes H.P."/>
            <person name="Chen J."/>
            <person name="Zhu S."/>
            <person name="Lu R."/>
            <person name="Zhang X."/>
            <person name="Li P."/>
            <person name="Qiu J."/>
            <person name="Olsen K.M."/>
            <person name="Qiu Y."/>
        </authorList>
    </citation>
    <scope>NUCLEOTIDE SEQUENCE</scope>
    <source>
        <strain evidence="1">KIB01</strain>
    </source>
</reference>
<keyword evidence="2" id="KW-1185">Reference proteome</keyword>
<sequence length="182" mass="20961">MQQRITSRSSAFLDQPFTADEIRRAVFDMGPNKALGPDGFLALFYQKYQGHSWPYCHRGKFEEKAMLTVGVSEKWVCQTMCCVKTAMLAKQGWGMEKNPGCLGARILKRCYYPTSSIMKTCTSDSDSMVWKNLYWGRELLDSGSRMRIGSDFTVSTFKHKWIPYQTTFKVYTPKNEEDFFSG</sequence>
<evidence type="ECO:0000313" key="1">
    <source>
        <dbReference type="EMBL" id="KAK2651236.1"/>
    </source>
</evidence>
<dbReference type="AlphaFoldDB" id="A0AAD9UB24"/>
<protein>
    <submittedName>
        <fullName evidence="1">Uncharacterized protein</fullName>
    </submittedName>
</protein>
<organism evidence="1 2">
    <name type="scientific">Dipteronia dyeriana</name>
    <dbReference type="NCBI Taxonomy" id="168575"/>
    <lineage>
        <taxon>Eukaryota</taxon>
        <taxon>Viridiplantae</taxon>
        <taxon>Streptophyta</taxon>
        <taxon>Embryophyta</taxon>
        <taxon>Tracheophyta</taxon>
        <taxon>Spermatophyta</taxon>
        <taxon>Magnoliopsida</taxon>
        <taxon>eudicotyledons</taxon>
        <taxon>Gunneridae</taxon>
        <taxon>Pentapetalae</taxon>
        <taxon>rosids</taxon>
        <taxon>malvids</taxon>
        <taxon>Sapindales</taxon>
        <taxon>Sapindaceae</taxon>
        <taxon>Hippocastanoideae</taxon>
        <taxon>Acereae</taxon>
        <taxon>Dipteronia</taxon>
    </lineage>
</organism>
<dbReference type="Proteomes" id="UP001280121">
    <property type="component" value="Unassembled WGS sequence"/>
</dbReference>
<evidence type="ECO:0000313" key="2">
    <source>
        <dbReference type="Proteomes" id="UP001280121"/>
    </source>
</evidence>
<comment type="caution">
    <text evidence="1">The sequence shown here is derived from an EMBL/GenBank/DDBJ whole genome shotgun (WGS) entry which is preliminary data.</text>
</comment>
<proteinExistence type="predicted"/>